<evidence type="ECO:0000313" key="3">
    <source>
        <dbReference type="Proteomes" id="UP001202328"/>
    </source>
</evidence>
<keyword evidence="1" id="KW-1133">Transmembrane helix</keyword>
<feature type="transmembrane region" description="Helical" evidence="1">
    <location>
        <begin position="150"/>
        <end position="169"/>
    </location>
</feature>
<protein>
    <submittedName>
        <fullName evidence="2">Uncharacterized protein</fullName>
    </submittedName>
</protein>
<organism evidence="2 3">
    <name type="scientific">Papaver atlanticum</name>
    <dbReference type="NCBI Taxonomy" id="357466"/>
    <lineage>
        <taxon>Eukaryota</taxon>
        <taxon>Viridiplantae</taxon>
        <taxon>Streptophyta</taxon>
        <taxon>Embryophyta</taxon>
        <taxon>Tracheophyta</taxon>
        <taxon>Spermatophyta</taxon>
        <taxon>Magnoliopsida</taxon>
        <taxon>Ranunculales</taxon>
        <taxon>Papaveraceae</taxon>
        <taxon>Papaveroideae</taxon>
        <taxon>Papaver</taxon>
    </lineage>
</organism>
<proteinExistence type="predicted"/>
<keyword evidence="1" id="KW-0812">Transmembrane</keyword>
<comment type="caution">
    <text evidence="2">The sequence shown here is derived from an EMBL/GenBank/DDBJ whole genome shotgun (WGS) entry which is preliminary data.</text>
</comment>
<evidence type="ECO:0000256" key="1">
    <source>
        <dbReference type="SAM" id="Phobius"/>
    </source>
</evidence>
<feature type="transmembrane region" description="Helical" evidence="1">
    <location>
        <begin position="123"/>
        <end position="144"/>
    </location>
</feature>
<name>A0AAD4TEI7_9MAGN</name>
<dbReference type="AlphaFoldDB" id="A0AAD4TEI7"/>
<keyword evidence="1" id="KW-0472">Membrane</keyword>
<dbReference type="EMBL" id="JAJJMB010002559">
    <property type="protein sequence ID" value="KAI3951110.1"/>
    <property type="molecule type" value="Genomic_DNA"/>
</dbReference>
<accession>A0AAD4TEI7</accession>
<gene>
    <name evidence="2" type="ORF">MKW98_028514</name>
</gene>
<sequence>MPTVRYNLIVDVRLFLNFDSNRSVFDRGKDIDLILGVFRFPPFDFTFGPQMQVWFLDFVLIVLTTLGDNDDGSKLLANVSRWENFTNCLLMFRWMRVGVFDHAFQCLCGCEWVKFRMLARRPAMGGAAIFLLQLKCGLLVGITIQSCALLLFFPTCLLGLQFILGDLLLHVMRFPMGHGYWFRSYFISAVRVFSHLLNVKCSAAELVGTHVYTSMLLLTPSRRFFRYFSESVSLLYPLPTSEFLHNHIIPQEGVQVFLNSVIRTGPCCLHYDQHELYGCIPLWSLKGSNCFSLYLVYTYYLFDRGKGFDGYIFMDSYSGTSAYEFVLDHGYQLDLLQAALIMFLFVQLSVEAENSSNSGLYLFFLWFPSEVCARLATHEKIVLQVPQSICSSLHLFCPSWYVTHCCKDLTIFSKLDLSEYYLPCYPAIWNGDSQLNEVLVFTHEMRSFAEILKHLKFNDWLTVKS</sequence>
<dbReference type="Proteomes" id="UP001202328">
    <property type="component" value="Unassembled WGS sequence"/>
</dbReference>
<evidence type="ECO:0000313" key="2">
    <source>
        <dbReference type="EMBL" id="KAI3951110.1"/>
    </source>
</evidence>
<keyword evidence="3" id="KW-1185">Reference proteome</keyword>
<reference evidence="2" key="1">
    <citation type="submission" date="2022-04" db="EMBL/GenBank/DDBJ databases">
        <title>A functionally conserved STORR gene fusion in Papaver species that diverged 16.8 million years ago.</title>
        <authorList>
            <person name="Catania T."/>
        </authorList>
    </citation>
    <scope>NUCLEOTIDE SEQUENCE</scope>
    <source>
        <strain evidence="2">S-188037</strain>
    </source>
</reference>